<accession>L9YZB3</accession>
<evidence type="ECO:0008006" key="4">
    <source>
        <dbReference type="Google" id="ProtNLM"/>
    </source>
</evidence>
<feature type="transmembrane region" description="Helical" evidence="1">
    <location>
        <begin position="57"/>
        <end position="84"/>
    </location>
</feature>
<feature type="transmembrane region" description="Helical" evidence="1">
    <location>
        <begin position="23"/>
        <end position="45"/>
    </location>
</feature>
<evidence type="ECO:0000256" key="1">
    <source>
        <dbReference type="SAM" id="Phobius"/>
    </source>
</evidence>
<name>L9YZB3_9EURY</name>
<dbReference type="RefSeq" id="WP_006184982.1">
    <property type="nucleotide sequence ID" value="NZ_AOII01000041.1"/>
</dbReference>
<sequence>MVQLALLPLQAGGEAVNVDSTAALVGMIIGLIIGVLIAAGAGYWVYKDASKRENNELLWAIGVAATLFIVFPVGIIVLIAYVIVRGNETQPEPVQEGGAAGGDW</sequence>
<comment type="caution">
    <text evidence="2">The sequence shown here is derived from an EMBL/GenBank/DDBJ whole genome shotgun (WGS) entry which is preliminary data.</text>
</comment>
<dbReference type="OrthoDB" id="342743at2157"/>
<dbReference type="PATRIC" id="fig|1227495.3.peg.1420"/>
<gene>
    <name evidence="2" type="ORF">C487_07085</name>
</gene>
<dbReference type="AlphaFoldDB" id="L9YZB3"/>
<dbReference type="Proteomes" id="UP000011618">
    <property type="component" value="Unassembled WGS sequence"/>
</dbReference>
<keyword evidence="1" id="KW-0812">Transmembrane</keyword>
<evidence type="ECO:0000313" key="3">
    <source>
        <dbReference type="Proteomes" id="UP000011618"/>
    </source>
</evidence>
<dbReference type="EMBL" id="AOII01000041">
    <property type="protein sequence ID" value="ELY78971.1"/>
    <property type="molecule type" value="Genomic_DNA"/>
</dbReference>
<proteinExistence type="predicted"/>
<reference evidence="2 3" key="1">
    <citation type="journal article" date="2014" name="PLoS Genet.">
        <title>Phylogenetically driven sequencing of extremely halophilic archaea reveals strategies for static and dynamic osmo-response.</title>
        <authorList>
            <person name="Becker E.A."/>
            <person name="Seitzer P.M."/>
            <person name="Tritt A."/>
            <person name="Larsen D."/>
            <person name="Krusor M."/>
            <person name="Yao A.I."/>
            <person name="Wu D."/>
            <person name="Madern D."/>
            <person name="Eisen J.A."/>
            <person name="Darling A.E."/>
            <person name="Facciotti M.T."/>
        </authorList>
    </citation>
    <scope>NUCLEOTIDE SEQUENCE [LARGE SCALE GENOMIC DNA]</scope>
    <source>
        <strain evidence="2 3">DSM 3751</strain>
    </source>
</reference>
<keyword evidence="1" id="KW-0472">Membrane</keyword>
<dbReference type="eggNOG" id="arCOG08126">
    <property type="taxonomic scope" value="Archaea"/>
</dbReference>
<protein>
    <recommendedName>
        <fullName evidence="4">Cardiolipin synthase N-terminal domain-containing protein</fullName>
    </recommendedName>
</protein>
<organism evidence="2 3">
    <name type="scientific">Natrinema pallidum DSM 3751</name>
    <dbReference type="NCBI Taxonomy" id="1227495"/>
    <lineage>
        <taxon>Archaea</taxon>
        <taxon>Methanobacteriati</taxon>
        <taxon>Methanobacteriota</taxon>
        <taxon>Stenosarchaea group</taxon>
        <taxon>Halobacteria</taxon>
        <taxon>Halobacteriales</taxon>
        <taxon>Natrialbaceae</taxon>
        <taxon>Natrinema</taxon>
    </lineage>
</organism>
<keyword evidence="1" id="KW-1133">Transmembrane helix</keyword>
<evidence type="ECO:0000313" key="2">
    <source>
        <dbReference type="EMBL" id="ELY78971.1"/>
    </source>
</evidence>